<dbReference type="EMBL" id="JBDQQU010000004">
    <property type="protein sequence ID" value="MEO3953976.1"/>
    <property type="molecule type" value="Genomic_DNA"/>
</dbReference>
<sequence>MMKSRLLFALQKPPRAASLDEPFRHGELVQLFNIERGFADAGLIRSRLP</sequence>
<reference evidence="1 2" key="1">
    <citation type="submission" date="2024-05" db="EMBL/GenBank/DDBJ databases">
        <authorList>
            <person name="De Oliveira J.P."/>
            <person name="Noriler S.A."/>
            <person name="De Oliveira A.G."/>
            <person name="Sipoli D.S."/>
        </authorList>
    </citation>
    <scope>NUCLEOTIDE SEQUENCE [LARGE SCALE GENOMIC DNA]</scope>
    <source>
        <strain evidence="1 2">LABIM186</strain>
    </source>
</reference>
<accession>A0ABV0H2N8</accession>
<name>A0ABV0H2N8_9NEIS</name>
<comment type="caution">
    <text evidence="1">The sequence shown here is derived from an EMBL/GenBank/DDBJ whole genome shotgun (WGS) entry which is preliminary data.</text>
</comment>
<gene>
    <name evidence="1" type="ORF">ABH309_05865</name>
</gene>
<dbReference type="Proteomes" id="UP001438292">
    <property type="component" value="Unassembled WGS sequence"/>
</dbReference>
<organism evidence="1 2">
    <name type="scientific">Chromobacterium piscinae</name>
    <dbReference type="NCBI Taxonomy" id="686831"/>
    <lineage>
        <taxon>Bacteria</taxon>
        <taxon>Pseudomonadati</taxon>
        <taxon>Pseudomonadota</taxon>
        <taxon>Betaproteobacteria</taxon>
        <taxon>Neisseriales</taxon>
        <taxon>Chromobacteriaceae</taxon>
        <taxon>Chromobacterium</taxon>
    </lineage>
</organism>
<evidence type="ECO:0000313" key="2">
    <source>
        <dbReference type="Proteomes" id="UP001438292"/>
    </source>
</evidence>
<keyword evidence="2" id="KW-1185">Reference proteome</keyword>
<proteinExistence type="predicted"/>
<protein>
    <submittedName>
        <fullName evidence="1">Uncharacterized protein</fullName>
    </submittedName>
</protein>
<evidence type="ECO:0000313" key="1">
    <source>
        <dbReference type="EMBL" id="MEO3953976.1"/>
    </source>
</evidence>
<dbReference type="RefSeq" id="WP_347787671.1">
    <property type="nucleotide sequence ID" value="NZ_JBDQQU010000004.1"/>
</dbReference>